<evidence type="ECO:0000259" key="3">
    <source>
        <dbReference type="Pfam" id="PF13511"/>
    </source>
</evidence>
<keyword evidence="2" id="KW-0732">Signal</keyword>
<feature type="domain" description="DUF4124" evidence="3">
    <location>
        <begin position="13"/>
        <end position="68"/>
    </location>
</feature>
<organism evidence="4 5">
    <name type="scientific">Arenimonas terrae</name>
    <dbReference type="NCBI Taxonomy" id="2546226"/>
    <lineage>
        <taxon>Bacteria</taxon>
        <taxon>Pseudomonadati</taxon>
        <taxon>Pseudomonadota</taxon>
        <taxon>Gammaproteobacteria</taxon>
        <taxon>Lysobacterales</taxon>
        <taxon>Lysobacteraceae</taxon>
        <taxon>Arenimonas</taxon>
    </lineage>
</organism>
<reference evidence="4 5" key="1">
    <citation type="submission" date="2019-03" db="EMBL/GenBank/DDBJ databases">
        <title>Arenimonas daejeonensis sp. nov., isolated from compost.</title>
        <authorList>
            <person name="Jeon C.O."/>
        </authorList>
    </citation>
    <scope>NUCLEOTIDE SEQUENCE [LARGE SCALE GENOMIC DNA]</scope>
    <source>
        <strain evidence="4 5">R29</strain>
    </source>
</reference>
<dbReference type="Proteomes" id="UP000305760">
    <property type="component" value="Unassembled WGS sequence"/>
</dbReference>
<dbReference type="EMBL" id="SMDR01000002">
    <property type="protein sequence ID" value="TNJ33919.1"/>
    <property type="molecule type" value="Genomic_DNA"/>
</dbReference>
<dbReference type="Pfam" id="PF13511">
    <property type="entry name" value="DUF4124"/>
    <property type="match status" value="1"/>
</dbReference>
<accession>A0A5C4RSG8</accession>
<dbReference type="InterPro" id="IPR025392">
    <property type="entry name" value="DUF4124"/>
</dbReference>
<evidence type="ECO:0000256" key="1">
    <source>
        <dbReference type="SAM" id="MobiDB-lite"/>
    </source>
</evidence>
<dbReference type="OrthoDB" id="5966715at2"/>
<protein>
    <submittedName>
        <fullName evidence="4">DUF4124 domain-containing protein</fullName>
    </submittedName>
</protein>
<feature type="signal peptide" evidence="2">
    <location>
        <begin position="1"/>
        <end position="23"/>
    </location>
</feature>
<proteinExistence type="predicted"/>
<dbReference type="RefSeq" id="WP_139448813.1">
    <property type="nucleotide sequence ID" value="NZ_SMDR01000002.1"/>
</dbReference>
<feature type="region of interest" description="Disordered" evidence="1">
    <location>
        <begin position="37"/>
        <end position="62"/>
    </location>
</feature>
<sequence>MRAVWPMGLCAALLAASAPPAGAEALYKCTSAQGAVSIQSEPCPKGSTQDWKREADPEPAPTPEELAARAALVDAEARRVAETARLAEEARLAAEARRAAEAQRRADEAAGRRPERTSDCTRAHDFNDAALAMDWLELSETQKRRLYDWVVETCRDPEAASL</sequence>
<gene>
    <name evidence="4" type="ORF">E1B00_11365</name>
</gene>
<evidence type="ECO:0000313" key="4">
    <source>
        <dbReference type="EMBL" id="TNJ33919.1"/>
    </source>
</evidence>
<dbReference type="AlphaFoldDB" id="A0A5C4RSG8"/>
<feature type="region of interest" description="Disordered" evidence="1">
    <location>
        <begin position="95"/>
        <end position="121"/>
    </location>
</feature>
<comment type="caution">
    <text evidence="4">The sequence shown here is derived from an EMBL/GenBank/DDBJ whole genome shotgun (WGS) entry which is preliminary data.</text>
</comment>
<feature type="chain" id="PRO_5022823979" evidence="2">
    <location>
        <begin position="24"/>
        <end position="162"/>
    </location>
</feature>
<name>A0A5C4RSG8_9GAMM</name>
<keyword evidence="5" id="KW-1185">Reference proteome</keyword>
<evidence type="ECO:0000313" key="5">
    <source>
        <dbReference type="Proteomes" id="UP000305760"/>
    </source>
</evidence>
<evidence type="ECO:0000256" key="2">
    <source>
        <dbReference type="SAM" id="SignalP"/>
    </source>
</evidence>